<dbReference type="GO" id="GO:0000166">
    <property type="term" value="F:nucleotide binding"/>
    <property type="evidence" value="ECO:0007669"/>
    <property type="project" value="InterPro"/>
</dbReference>
<dbReference type="KEGG" id="nva:G3M78_00335"/>
<dbReference type="SUPFAM" id="SSF51735">
    <property type="entry name" value="NAD(P)-binding Rossmann-fold domains"/>
    <property type="match status" value="1"/>
</dbReference>
<reference evidence="4" key="1">
    <citation type="submission" date="2020-02" db="EMBL/GenBank/DDBJ databases">
        <title>Genomic and physiological characterization of two novel Nitrospinaceae genera.</title>
        <authorList>
            <person name="Mueller A.J."/>
            <person name="Jung M.-Y."/>
            <person name="Strachan C.R."/>
            <person name="Herbold C.W."/>
            <person name="Kirkegaard R.H."/>
            <person name="Daims H."/>
        </authorList>
    </citation>
    <scope>NUCLEOTIDE SEQUENCE [LARGE SCALE GENOMIC DNA]</scope>
</reference>
<protein>
    <submittedName>
        <fullName evidence="3">Gfo/Idh/MocA family oxidoreductase</fullName>
    </submittedName>
</protein>
<evidence type="ECO:0000313" key="4">
    <source>
        <dbReference type="Proteomes" id="UP000594464"/>
    </source>
</evidence>
<dbReference type="Pfam" id="PF01408">
    <property type="entry name" value="GFO_IDH_MocA"/>
    <property type="match status" value="1"/>
</dbReference>
<dbReference type="PANTHER" id="PTHR43377:SF1">
    <property type="entry name" value="BILIVERDIN REDUCTASE A"/>
    <property type="match status" value="1"/>
</dbReference>
<evidence type="ECO:0000259" key="2">
    <source>
        <dbReference type="Pfam" id="PF22725"/>
    </source>
</evidence>
<evidence type="ECO:0000259" key="1">
    <source>
        <dbReference type="Pfam" id="PF01408"/>
    </source>
</evidence>
<dbReference type="InterPro" id="IPR055170">
    <property type="entry name" value="GFO_IDH_MocA-like_dom"/>
</dbReference>
<accession>A0A7T0C4Z9</accession>
<dbReference type="PANTHER" id="PTHR43377">
    <property type="entry name" value="BILIVERDIN REDUCTASE A"/>
    <property type="match status" value="1"/>
</dbReference>
<sequence>MMSDIKVGVVGVGRMGEYHVGVLSESAGAQLSAISDVNEKRAGEIAAAYRVPYFSDYKELFKLVDAVVLAVPTNLHYPIAKDFLSEGIHVLLEKPCANNLDHAREIFDIAEKKNLVLHIGHVERFNGAVQELHKIVTDPIFIDVRRMSPYTDRIKDDGVVLDLMIHDIDIVLNLVNSDVRRVNVLGASVFSDRDDLVIAQLEFENDCIANILASRASQNKERTLSATLRDSHVQLDYTDQEIYVHRKSSSEHQLSKGSLRYKQESLVERIFVHKENPLKLEHRHFIDCIRNGSPRNVAVDNELYSLEIALEILRQYRENKNISK</sequence>
<dbReference type="SUPFAM" id="SSF55347">
    <property type="entry name" value="Glyceraldehyde-3-phosphate dehydrogenase-like, C-terminal domain"/>
    <property type="match status" value="1"/>
</dbReference>
<dbReference type="InterPro" id="IPR051450">
    <property type="entry name" value="Gfo/Idh/MocA_Oxidoreductases"/>
</dbReference>
<proteinExistence type="predicted"/>
<dbReference type="AlphaFoldDB" id="A0A7T0C4Z9"/>
<organism evidence="3 4">
    <name type="scientific">Candidatus Nitrohelix vancouverensis</name>
    <dbReference type="NCBI Taxonomy" id="2705534"/>
    <lineage>
        <taxon>Bacteria</taxon>
        <taxon>Pseudomonadati</taxon>
        <taxon>Nitrospinota/Tectimicrobiota group</taxon>
        <taxon>Nitrospinota</taxon>
        <taxon>Nitrospinia</taxon>
        <taxon>Nitrospinales</taxon>
        <taxon>Nitrospinaceae</taxon>
        <taxon>Candidatus Nitrohelix</taxon>
    </lineage>
</organism>
<dbReference type="EMBL" id="CP048620">
    <property type="protein sequence ID" value="QPJ66714.1"/>
    <property type="molecule type" value="Genomic_DNA"/>
</dbReference>
<gene>
    <name evidence="3" type="ORF">G3M78_00335</name>
</gene>
<feature type="domain" description="GFO/IDH/MocA-like oxidoreductase" evidence="2">
    <location>
        <begin position="143"/>
        <end position="221"/>
    </location>
</feature>
<feature type="domain" description="Gfo/Idh/MocA-like oxidoreductase N-terminal" evidence="1">
    <location>
        <begin position="5"/>
        <end position="121"/>
    </location>
</feature>
<dbReference type="InterPro" id="IPR000683">
    <property type="entry name" value="Gfo/Idh/MocA-like_OxRdtase_N"/>
</dbReference>
<dbReference type="Proteomes" id="UP000594464">
    <property type="component" value="Chromosome"/>
</dbReference>
<dbReference type="Gene3D" id="3.30.360.10">
    <property type="entry name" value="Dihydrodipicolinate Reductase, domain 2"/>
    <property type="match status" value="1"/>
</dbReference>
<evidence type="ECO:0000313" key="3">
    <source>
        <dbReference type="EMBL" id="QPJ66714.1"/>
    </source>
</evidence>
<dbReference type="InterPro" id="IPR036291">
    <property type="entry name" value="NAD(P)-bd_dom_sf"/>
</dbReference>
<name>A0A7T0C4Z9_9BACT</name>
<dbReference type="Gene3D" id="3.40.50.720">
    <property type="entry name" value="NAD(P)-binding Rossmann-like Domain"/>
    <property type="match status" value="1"/>
</dbReference>
<dbReference type="Pfam" id="PF22725">
    <property type="entry name" value="GFO_IDH_MocA_C3"/>
    <property type="match status" value="1"/>
</dbReference>